<dbReference type="PANTHER" id="PTHR32322">
    <property type="entry name" value="INNER MEMBRANE TRANSPORTER"/>
    <property type="match status" value="1"/>
</dbReference>
<keyword evidence="3 6" id="KW-0812">Transmembrane</keyword>
<feature type="transmembrane region" description="Helical" evidence="6">
    <location>
        <begin position="32"/>
        <end position="53"/>
    </location>
</feature>
<evidence type="ECO:0000259" key="7">
    <source>
        <dbReference type="Pfam" id="PF00892"/>
    </source>
</evidence>
<reference evidence="8 9" key="1">
    <citation type="submission" date="2018-06" db="EMBL/GenBank/DDBJ databases">
        <authorList>
            <consortium name="Pathogen Informatics"/>
            <person name="Doyle S."/>
        </authorList>
    </citation>
    <scope>NUCLEOTIDE SEQUENCE [LARGE SCALE GENOMIC DNA]</scope>
    <source>
        <strain evidence="8 9">NCTC10588</strain>
    </source>
</reference>
<feature type="transmembrane region" description="Helical" evidence="6">
    <location>
        <begin position="274"/>
        <end position="292"/>
    </location>
</feature>
<dbReference type="AlphaFoldDB" id="A0A7Z7PY79"/>
<feature type="transmembrane region" description="Helical" evidence="6">
    <location>
        <begin position="124"/>
        <end position="144"/>
    </location>
</feature>
<evidence type="ECO:0000313" key="9">
    <source>
        <dbReference type="Proteomes" id="UP000254876"/>
    </source>
</evidence>
<evidence type="ECO:0000256" key="4">
    <source>
        <dbReference type="ARBA" id="ARBA00022989"/>
    </source>
</evidence>
<evidence type="ECO:0000256" key="6">
    <source>
        <dbReference type="SAM" id="Phobius"/>
    </source>
</evidence>
<feature type="domain" description="EamA" evidence="7">
    <location>
        <begin position="183"/>
        <end position="315"/>
    </location>
</feature>
<comment type="similarity">
    <text evidence="2">Belongs to the EamA transporter family.</text>
</comment>
<sequence>MCFELISYNKYDKLILFLIFHNKMKNTNTKGFLLALIAASLWGISGTFGQFLFQQRGVSVEWMITIRMLISGAILLSIGAFGKNPDVWAVWKDKKDAIKLVLFGITGMLMVQYTYFAAIKHSNAATATVLQYAGPVIIAIYLAIKNKKIPRFIDFVAIAFAVLGTFILVTHGDMGRLNISSTALFFGIASAFALAIYTIQPVKLLNKYNSAVIIGWGMLIGGLAFSFVKAPWQVEGHWDTQAYLYTAFIVLFGTLIPFYFYLTAVQLIGGQKSSLLASGEPLSATIIAVLWLHVPFTYIDWIGSLLIISTIFLLSYETKKEKNLRLSGT</sequence>
<proteinExistence type="inferred from homology"/>
<feature type="transmembrane region" description="Helical" evidence="6">
    <location>
        <begin position="59"/>
        <end position="79"/>
    </location>
</feature>
<accession>A0A7Z7PY79</accession>
<feature type="transmembrane region" description="Helical" evidence="6">
    <location>
        <begin position="177"/>
        <end position="199"/>
    </location>
</feature>
<dbReference type="EMBL" id="UFYD01000001">
    <property type="protein sequence ID" value="STD10209.1"/>
    <property type="molecule type" value="Genomic_DNA"/>
</dbReference>
<evidence type="ECO:0000256" key="2">
    <source>
        <dbReference type="ARBA" id="ARBA00007362"/>
    </source>
</evidence>
<comment type="caution">
    <text evidence="8">The sequence shown here is derived from an EMBL/GenBank/DDBJ whole genome shotgun (WGS) entry which is preliminary data.</text>
</comment>
<feature type="transmembrane region" description="Helical" evidence="6">
    <location>
        <begin position="211"/>
        <end position="230"/>
    </location>
</feature>
<feature type="transmembrane region" description="Helical" evidence="6">
    <location>
        <begin position="151"/>
        <end position="171"/>
    </location>
</feature>
<gene>
    <name evidence="8" type="primary">yicL</name>
    <name evidence="8" type="ORF">NCTC10588_03156</name>
</gene>
<evidence type="ECO:0000313" key="8">
    <source>
        <dbReference type="EMBL" id="STD10209.1"/>
    </source>
</evidence>
<dbReference type="PANTHER" id="PTHR32322:SF2">
    <property type="entry name" value="EAMA DOMAIN-CONTAINING PROTEIN"/>
    <property type="match status" value="1"/>
</dbReference>
<dbReference type="Proteomes" id="UP000254876">
    <property type="component" value="Unassembled WGS sequence"/>
</dbReference>
<comment type="subcellular location">
    <subcellularLocation>
        <location evidence="1">Membrane</location>
        <topology evidence="1">Multi-pass membrane protein</topology>
    </subcellularLocation>
</comment>
<dbReference type="GO" id="GO:0016020">
    <property type="term" value="C:membrane"/>
    <property type="evidence" value="ECO:0007669"/>
    <property type="project" value="UniProtKB-SubCell"/>
</dbReference>
<feature type="transmembrane region" description="Helical" evidence="6">
    <location>
        <begin position="242"/>
        <end position="262"/>
    </location>
</feature>
<dbReference type="Pfam" id="PF00892">
    <property type="entry name" value="EamA"/>
    <property type="match status" value="2"/>
</dbReference>
<name>A0A7Z7PY79_9FLAO</name>
<dbReference type="InterPro" id="IPR000620">
    <property type="entry name" value="EamA_dom"/>
</dbReference>
<evidence type="ECO:0000256" key="5">
    <source>
        <dbReference type="ARBA" id="ARBA00023136"/>
    </source>
</evidence>
<dbReference type="InterPro" id="IPR037185">
    <property type="entry name" value="EmrE-like"/>
</dbReference>
<dbReference type="InterPro" id="IPR050638">
    <property type="entry name" value="AA-Vitamin_Transporters"/>
</dbReference>
<feature type="transmembrane region" description="Helical" evidence="6">
    <location>
        <begin position="100"/>
        <end position="118"/>
    </location>
</feature>
<organism evidence="8 9">
    <name type="scientific">Elizabethkingia anophelis</name>
    <dbReference type="NCBI Taxonomy" id="1117645"/>
    <lineage>
        <taxon>Bacteria</taxon>
        <taxon>Pseudomonadati</taxon>
        <taxon>Bacteroidota</taxon>
        <taxon>Flavobacteriia</taxon>
        <taxon>Flavobacteriales</taxon>
        <taxon>Weeksellaceae</taxon>
        <taxon>Elizabethkingia</taxon>
    </lineage>
</organism>
<dbReference type="SUPFAM" id="SSF103481">
    <property type="entry name" value="Multidrug resistance efflux transporter EmrE"/>
    <property type="match status" value="2"/>
</dbReference>
<evidence type="ECO:0000256" key="1">
    <source>
        <dbReference type="ARBA" id="ARBA00004141"/>
    </source>
</evidence>
<keyword evidence="4 6" id="KW-1133">Transmembrane helix</keyword>
<evidence type="ECO:0000256" key="3">
    <source>
        <dbReference type="ARBA" id="ARBA00022692"/>
    </source>
</evidence>
<protein>
    <submittedName>
        <fullName evidence="8">Uncharacterized inner membrane transporter yicL</fullName>
    </submittedName>
</protein>
<feature type="domain" description="EamA" evidence="7">
    <location>
        <begin position="30"/>
        <end position="169"/>
    </location>
</feature>
<feature type="transmembrane region" description="Helical" evidence="6">
    <location>
        <begin position="298"/>
        <end position="316"/>
    </location>
</feature>
<keyword evidence="5 6" id="KW-0472">Membrane</keyword>